<keyword evidence="2" id="KW-1185">Reference proteome</keyword>
<reference evidence="2" key="1">
    <citation type="journal article" date="2019" name="Int. J. Syst. Evol. Microbiol.">
        <title>The Global Catalogue of Microorganisms (GCM) 10K type strain sequencing project: providing services to taxonomists for standard genome sequencing and annotation.</title>
        <authorList>
            <consortium name="The Broad Institute Genomics Platform"/>
            <consortium name="The Broad Institute Genome Sequencing Center for Infectious Disease"/>
            <person name="Wu L."/>
            <person name="Ma J."/>
        </authorList>
    </citation>
    <scope>NUCLEOTIDE SEQUENCE [LARGE SCALE GENOMIC DNA]</scope>
    <source>
        <strain evidence="2">ZS-35-S2</strain>
    </source>
</reference>
<dbReference type="RefSeq" id="WP_209736121.1">
    <property type="nucleotide sequence ID" value="NZ_CP072611.1"/>
</dbReference>
<accession>A0ABW5CHD8</accession>
<sequence length="132" mass="14454">MELFPVTLPADTFRSTKLRLEPVRGDGMEPTLRGGRDFVLIKPTHTYEGEAIYLIDLDGDGEHVGLRRCDRMLGRSNGGAIRLMLDNPVYGRSGPTVVSREVFDGAVLGIVVADVKVRADHVLHDVLEGRAA</sequence>
<dbReference type="InterPro" id="IPR036286">
    <property type="entry name" value="LexA/Signal_pep-like_sf"/>
</dbReference>
<dbReference type="EMBL" id="JBHUIJ010000002">
    <property type="protein sequence ID" value="MFD2235932.1"/>
    <property type="molecule type" value="Genomic_DNA"/>
</dbReference>
<gene>
    <name evidence="1" type="ORF">ACFSKQ_00450</name>
</gene>
<protein>
    <submittedName>
        <fullName evidence="1">S24 family peptidase</fullName>
    </submittedName>
</protein>
<evidence type="ECO:0000313" key="2">
    <source>
        <dbReference type="Proteomes" id="UP001597371"/>
    </source>
</evidence>
<comment type="caution">
    <text evidence="1">The sequence shown here is derived from an EMBL/GenBank/DDBJ whole genome shotgun (WGS) entry which is preliminary data.</text>
</comment>
<organism evidence="1 2">
    <name type="scientific">Aureimonas populi</name>
    <dbReference type="NCBI Taxonomy" id="1701758"/>
    <lineage>
        <taxon>Bacteria</taxon>
        <taxon>Pseudomonadati</taxon>
        <taxon>Pseudomonadota</taxon>
        <taxon>Alphaproteobacteria</taxon>
        <taxon>Hyphomicrobiales</taxon>
        <taxon>Aurantimonadaceae</taxon>
        <taxon>Aureimonas</taxon>
    </lineage>
</organism>
<evidence type="ECO:0000313" key="1">
    <source>
        <dbReference type="EMBL" id="MFD2235932.1"/>
    </source>
</evidence>
<dbReference type="Proteomes" id="UP001597371">
    <property type="component" value="Unassembled WGS sequence"/>
</dbReference>
<dbReference type="Gene3D" id="2.10.109.10">
    <property type="entry name" value="Umud Fragment, subunit A"/>
    <property type="match status" value="1"/>
</dbReference>
<dbReference type="SUPFAM" id="SSF51306">
    <property type="entry name" value="LexA/Signal peptidase"/>
    <property type="match status" value="1"/>
</dbReference>
<proteinExistence type="predicted"/>
<name>A0ABW5CHD8_9HYPH</name>